<dbReference type="InterPro" id="IPR027417">
    <property type="entry name" value="P-loop_NTPase"/>
</dbReference>
<dbReference type="Gene3D" id="3.40.50.300">
    <property type="entry name" value="P-loop containing nucleotide triphosphate hydrolases"/>
    <property type="match status" value="1"/>
</dbReference>
<organism evidence="2 3">
    <name type="scientific">Candidatus Ordinivivax streblomastigis</name>
    <dbReference type="NCBI Taxonomy" id="2540710"/>
    <lineage>
        <taxon>Bacteria</taxon>
        <taxon>Pseudomonadati</taxon>
        <taxon>Bacteroidota</taxon>
        <taxon>Bacteroidia</taxon>
        <taxon>Bacteroidales</taxon>
        <taxon>Candidatus Ordinivivax</taxon>
    </lineage>
</organism>
<protein>
    <recommendedName>
        <fullName evidence="1">AAA+ ATPase domain-containing protein</fullName>
    </recommendedName>
</protein>
<dbReference type="EMBL" id="SNRX01000005">
    <property type="protein sequence ID" value="KAA6302896.1"/>
    <property type="molecule type" value="Genomic_DNA"/>
</dbReference>
<evidence type="ECO:0000313" key="2">
    <source>
        <dbReference type="EMBL" id="KAA6302896.1"/>
    </source>
</evidence>
<reference evidence="2 3" key="1">
    <citation type="submission" date="2019-03" db="EMBL/GenBank/DDBJ databases">
        <title>Single cell metagenomics reveals metabolic interactions within the superorganism composed of flagellate Streblomastix strix and complex community of Bacteroidetes bacteria on its surface.</title>
        <authorList>
            <person name="Treitli S.C."/>
            <person name="Kolisko M."/>
            <person name="Husnik F."/>
            <person name="Keeling P."/>
            <person name="Hampl V."/>
        </authorList>
    </citation>
    <scope>NUCLEOTIDE SEQUENCE [LARGE SCALE GENOMIC DNA]</scope>
    <source>
        <strain evidence="2">St1</strain>
    </source>
</reference>
<gene>
    <name evidence="2" type="ORF">EZS26_001066</name>
</gene>
<dbReference type="InterPro" id="IPR003593">
    <property type="entry name" value="AAA+_ATPase"/>
</dbReference>
<evidence type="ECO:0000259" key="1">
    <source>
        <dbReference type="SMART" id="SM00382"/>
    </source>
</evidence>
<dbReference type="GO" id="GO:0003678">
    <property type="term" value="F:DNA helicase activity"/>
    <property type="evidence" value="ECO:0007669"/>
    <property type="project" value="InterPro"/>
</dbReference>
<comment type="caution">
    <text evidence="2">The sequence shown here is derived from an EMBL/GenBank/DDBJ whole genome shotgun (WGS) entry which is preliminary data.</text>
</comment>
<dbReference type="Proteomes" id="UP000324575">
    <property type="component" value="Unassembled WGS sequence"/>
</dbReference>
<sequence>MKTGERNPLSAEFLYELYSTAIRVDAVCGILVHHMQKEYLPDRSFQKIQDVLSNHYRTYKVPPSYAILSQTFSNDYDAIELVNTFRECESEENPEVIIDMLESYIKGVKLQSVYTEVGKLYNQREQKKAEEQLRDYAEWLSGFTLKTSAFIDVAKTFSTRFQQNRQKEQESIQSGLKQVTRFYIPDIDELNGGRNLRGQLTCFLASTGVGKSHIAKHIGIRANMDDALHVLHFQLEGSEEEALNAYSGGLISKNAFYYERGKISDFEMQRFEEMIKQFAGSIVVRSFPRFNARISSLDVKNGIAEYRKINSHSPDIVIIDSMDLLTDASRRVWGAEHERSKRIAVANDLKDLAADEKVWMVVTYQATIENREWLNDEKNVLTEYNCSEAKGLARPCTHLISLNQSSAERQEDMMRIHIAKSRFFKKGDTFKIATDYDNEIFYDRERTINIRR</sequence>
<evidence type="ECO:0000313" key="3">
    <source>
        <dbReference type="Proteomes" id="UP000324575"/>
    </source>
</evidence>
<name>A0A5M8P3J6_9BACT</name>
<dbReference type="Pfam" id="PF03796">
    <property type="entry name" value="DnaB_C"/>
    <property type="match status" value="1"/>
</dbReference>
<feature type="domain" description="AAA+ ATPase" evidence="1">
    <location>
        <begin position="197"/>
        <end position="428"/>
    </location>
</feature>
<dbReference type="GO" id="GO:0006260">
    <property type="term" value="P:DNA replication"/>
    <property type="evidence" value="ECO:0007669"/>
    <property type="project" value="InterPro"/>
</dbReference>
<dbReference type="InterPro" id="IPR007694">
    <property type="entry name" value="DNA_helicase_DnaB-like_C"/>
</dbReference>
<dbReference type="AlphaFoldDB" id="A0A5M8P3J6"/>
<accession>A0A5M8P3J6</accession>
<proteinExistence type="predicted"/>
<dbReference type="GO" id="GO:0005524">
    <property type="term" value="F:ATP binding"/>
    <property type="evidence" value="ECO:0007669"/>
    <property type="project" value="InterPro"/>
</dbReference>
<dbReference type="SMART" id="SM00382">
    <property type="entry name" value="AAA"/>
    <property type="match status" value="1"/>
</dbReference>
<dbReference type="SUPFAM" id="SSF52540">
    <property type="entry name" value="P-loop containing nucleoside triphosphate hydrolases"/>
    <property type="match status" value="1"/>
</dbReference>